<gene>
    <name evidence="2" type="ORF">BLNAU_1639</name>
</gene>
<comment type="caution">
    <text evidence="2">The sequence shown here is derived from an EMBL/GenBank/DDBJ whole genome shotgun (WGS) entry which is preliminary data.</text>
</comment>
<protein>
    <submittedName>
        <fullName evidence="2">Uncharacterized protein</fullName>
    </submittedName>
</protein>
<keyword evidence="3" id="KW-1185">Reference proteome</keyword>
<organism evidence="2 3">
    <name type="scientific">Blattamonas nauphoetae</name>
    <dbReference type="NCBI Taxonomy" id="2049346"/>
    <lineage>
        <taxon>Eukaryota</taxon>
        <taxon>Metamonada</taxon>
        <taxon>Preaxostyla</taxon>
        <taxon>Oxymonadida</taxon>
        <taxon>Blattamonas</taxon>
    </lineage>
</organism>
<accession>A0ABQ9YIK6</accession>
<evidence type="ECO:0000313" key="3">
    <source>
        <dbReference type="Proteomes" id="UP001281761"/>
    </source>
</evidence>
<name>A0ABQ9YIK6_9EUKA</name>
<dbReference type="EMBL" id="JARBJD010000006">
    <property type="protein sequence ID" value="KAK2963596.1"/>
    <property type="molecule type" value="Genomic_DNA"/>
</dbReference>
<reference evidence="2 3" key="1">
    <citation type="journal article" date="2022" name="bioRxiv">
        <title>Genomics of Preaxostyla Flagellates Illuminates Evolutionary Transitions and the Path Towards Mitochondrial Loss.</title>
        <authorList>
            <person name="Novak L.V.F."/>
            <person name="Treitli S.C."/>
            <person name="Pyrih J."/>
            <person name="Halakuc P."/>
            <person name="Pipaliya S.V."/>
            <person name="Vacek V."/>
            <person name="Brzon O."/>
            <person name="Soukal P."/>
            <person name="Eme L."/>
            <person name="Dacks J.B."/>
            <person name="Karnkowska A."/>
            <person name="Elias M."/>
            <person name="Hampl V."/>
        </authorList>
    </citation>
    <scope>NUCLEOTIDE SEQUENCE [LARGE SCALE GENOMIC DNA]</scope>
    <source>
        <strain evidence="2">NAU3</strain>
        <tissue evidence="2">Gut</tissue>
    </source>
</reference>
<evidence type="ECO:0000313" key="2">
    <source>
        <dbReference type="EMBL" id="KAK2963596.1"/>
    </source>
</evidence>
<feature type="region of interest" description="Disordered" evidence="1">
    <location>
        <begin position="250"/>
        <end position="279"/>
    </location>
</feature>
<dbReference type="Proteomes" id="UP001281761">
    <property type="component" value="Unassembled WGS sequence"/>
</dbReference>
<evidence type="ECO:0000256" key="1">
    <source>
        <dbReference type="SAM" id="MobiDB-lite"/>
    </source>
</evidence>
<sequence>MSITKRVPTLTTTVSNLPDCSVNAVITLSEFVVECEPNSIFILGEGIFKLAFKHANAAYQQFVFLLMPLIVVQRARTDKGDSSDFDFNKPFALVVDYNYNTQCQVQDANNRFAYSIFEKYTTPSCGGGPNKQGSWWFVPSPWMCVDNSHEEKQINDVYRLIPAKLPSANKRRRLRLSKNNLSPRRMNTRRFSSKLRIVELEGELKIKRNSQSDKLQTKKREDETLARRKRWCNSREQVSASRQELYLAQQVRGTGREGGDARPALKQKRASSHPCLPPL</sequence>
<proteinExistence type="predicted"/>